<dbReference type="PANTHER" id="PTHR46558:SF11">
    <property type="entry name" value="HTH-TYPE TRANSCRIPTIONAL REGULATOR XRE"/>
    <property type="match status" value="1"/>
</dbReference>
<evidence type="ECO:0000256" key="1">
    <source>
        <dbReference type="ARBA" id="ARBA00023125"/>
    </source>
</evidence>
<feature type="domain" description="HTH cro/C1-type" evidence="2">
    <location>
        <begin position="17"/>
        <end position="71"/>
    </location>
</feature>
<dbReference type="CDD" id="cd00093">
    <property type="entry name" value="HTH_XRE"/>
    <property type="match status" value="1"/>
</dbReference>
<dbReference type="InterPro" id="IPR010982">
    <property type="entry name" value="Lambda_DNA-bd_dom_sf"/>
</dbReference>
<protein>
    <submittedName>
        <fullName evidence="3">Helix-turn-helix transcriptional regulator</fullName>
    </submittedName>
</protein>
<dbReference type="Proteomes" id="UP001246473">
    <property type="component" value="Unassembled WGS sequence"/>
</dbReference>
<evidence type="ECO:0000313" key="4">
    <source>
        <dbReference type="Proteomes" id="UP001246473"/>
    </source>
</evidence>
<sequence length="129" mass="14789">MNHVLIWWSIMPFTSRLIALRKQRGLSQQAMADAIGIHANSWKKYETAQAQPSIDVLKKIAVALHVSTDFLLFDEHERGPGDDFALEFEAIREFSAEEKQTVRDLLEGLILKHQARRWSTRTTAQRTSA</sequence>
<comment type="caution">
    <text evidence="3">The sequence shown here is derived from an EMBL/GenBank/DDBJ whole genome shotgun (WGS) entry which is preliminary data.</text>
</comment>
<dbReference type="AlphaFoldDB" id="A0AAP5UVR9"/>
<dbReference type="Gene3D" id="1.10.260.40">
    <property type="entry name" value="lambda repressor-like DNA-binding domains"/>
    <property type="match status" value="1"/>
</dbReference>
<dbReference type="InterPro" id="IPR049639">
    <property type="entry name" value="RstR"/>
</dbReference>
<name>A0AAP5UVR9_9BURK</name>
<proteinExistence type="predicted"/>
<keyword evidence="1" id="KW-0238">DNA-binding</keyword>
<gene>
    <name evidence="3" type="ORF">ParKJ_12475</name>
</gene>
<evidence type="ECO:0000313" key="3">
    <source>
        <dbReference type="EMBL" id="MDT8838229.1"/>
    </source>
</evidence>
<dbReference type="NCBIfam" id="NF041951">
    <property type="entry name" value="phage_RstR"/>
    <property type="match status" value="1"/>
</dbReference>
<dbReference type="SUPFAM" id="SSF47413">
    <property type="entry name" value="lambda repressor-like DNA-binding domains"/>
    <property type="match status" value="1"/>
</dbReference>
<dbReference type="PANTHER" id="PTHR46558">
    <property type="entry name" value="TRACRIPTIONAL REGULATORY PROTEIN-RELATED-RELATED"/>
    <property type="match status" value="1"/>
</dbReference>
<organism evidence="3 4">
    <name type="scientific">Paraburkholderia fungorum</name>
    <dbReference type="NCBI Taxonomy" id="134537"/>
    <lineage>
        <taxon>Bacteria</taxon>
        <taxon>Pseudomonadati</taxon>
        <taxon>Pseudomonadota</taxon>
        <taxon>Betaproteobacteria</taxon>
        <taxon>Burkholderiales</taxon>
        <taxon>Burkholderiaceae</taxon>
        <taxon>Paraburkholderia</taxon>
    </lineage>
</organism>
<dbReference type="PROSITE" id="PS50943">
    <property type="entry name" value="HTH_CROC1"/>
    <property type="match status" value="1"/>
</dbReference>
<accession>A0AAP5UVR9</accession>
<dbReference type="InterPro" id="IPR001387">
    <property type="entry name" value="Cro/C1-type_HTH"/>
</dbReference>
<reference evidence="3" key="1">
    <citation type="submission" date="2022-08" db="EMBL/GenBank/DDBJ databases">
        <authorList>
            <person name="Kim S.-J."/>
        </authorList>
    </citation>
    <scope>NUCLEOTIDE SEQUENCE</scope>
    <source>
        <strain evidence="3">KJ</strain>
    </source>
</reference>
<dbReference type="EMBL" id="JANSLM010000003">
    <property type="protein sequence ID" value="MDT8838229.1"/>
    <property type="molecule type" value="Genomic_DNA"/>
</dbReference>
<dbReference type="GO" id="GO:0003677">
    <property type="term" value="F:DNA binding"/>
    <property type="evidence" value="ECO:0007669"/>
    <property type="project" value="UniProtKB-KW"/>
</dbReference>
<dbReference type="Pfam" id="PF01381">
    <property type="entry name" value="HTH_3"/>
    <property type="match status" value="1"/>
</dbReference>
<evidence type="ECO:0000259" key="2">
    <source>
        <dbReference type="PROSITE" id="PS50943"/>
    </source>
</evidence>
<dbReference type="SMART" id="SM00530">
    <property type="entry name" value="HTH_XRE"/>
    <property type="match status" value="1"/>
</dbReference>